<proteinExistence type="predicted"/>
<evidence type="ECO:0000313" key="3">
    <source>
        <dbReference type="EMBL" id="KAJ4459646.1"/>
    </source>
</evidence>
<accession>A0ABQ8UNQ1</accession>
<feature type="region of interest" description="Disordered" evidence="1">
    <location>
        <begin position="199"/>
        <end position="270"/>
    </location>
</feature>
<dbReference type="EMBL" id="JAPMOS010000018">
    <property type="protein sequence ID" value="KAJ4459646.1"/>
    <property type="molecule type" value="Genomic_DNA"/>
</dbReference>
<evidence type="ECO:0000259" key="2">
    <source>
        <dbReference type="PROSITE" id="PS50006"/>
    </source>
</evidence>
<feature type="compositionally biased region" description="Low complexity" evidence="1">
    <location>
        <begin position="208"/>
        <end position="226"/>
    </location>
</feature>
<sequence>MQEEKAPNPPAPASDDAPAKPKEQPNYKPSGKLATEKCMYHGIQLRWDEPPDMHEPTQRWRCYVFKNEKNEEIIYLHRHPGFMFGRDRRIADIPLDHPSCSAQHAVLYYREIKEEREDGRVRKVVKPFLMDLGSTNGTQISGEKMEDHRYYEIREGDVVKFGFSTREYVFMVEGGKLADDVAAAREPAEPVIEVNPALLAPGDDDEAAPTSTAPAVASPPAEAPSAGTKHAREAEAEAAEGRQTMPRRESPTKEPAEGEPVPEHPPRTDD</sequence>
<dbReference type="InterPro" id="IPR000253">
    <property type="entry name" value="FHA_dom"/>
</dbReference>
<evidence type="ECO:0000313" key="4">
    <source>
        <dbReference type="Proteomes" id="UP001141327"/>
    </source>
</evidence>
<dbReference type="PROSITE" id="PS50006">
    <property type="entry name" value="FHA_DOMAIN"/>
    <property type="match status" value="1"/>
</dbReference>
<name>A0ABQ8UNQ1_9EUKA</name>
<dbReference type="Pfam" id="PF00498">
    <property type="entry name" value="FHA"/>
    <property type="match status" value="1"/>
</dbReference>
<organism evidence="3 4">
    <name type="scientific">Paratrimastix pyriformis</name>
    <dbReference type="NCBI Taxonomy" id="342808"/>
    <lineage>
        <taxon>Eukaryota</taxon>
        <taxon>Metamonada</taxon>
        <taxon>Preaxostyla</taxon>
        <taxon>Paratrimastigidae</taxon>
        <taxon>Paratrimastix</taxon>
    </lineage>
</organism>
<dbReference type="Proteomes" id="UP001141327">
    <property type="component" value="Unassembled WGS sequence"/>
</dbReference>
<feature type="region of interest" description="Disordered" evidence="1">
    <location>
        <begin position="1"/>
        <end position="33"/>
    </location>
</feature>
<dbReference type="Gene3D" id="2.60.200.20">
    <property type="match status" value="1"/>
</dbReference>
<dbReference type="SMART" id="SM00240">
    <property type="entry name" value="FHA"/>
    <property type="match status" value="1"/>
</dbReference>
<feature type="compositionally biased region" description="Basic and acidic residues" evidence="1">
    <location>
        <begin position="246"/>
        <end position="270"/>
    </location>
</feature>
<reference evidence="3" key="1">
    <citation type="journal article" date="2022" name="bioRxiv">
        <title>Genomics of Preaxostyla Flagellates Illuminates Evolutionary Transitions and the Path Towards Mitochondrial Loss.</title>
        <authorList>
            <person name="Novak L.V.F."/>
            <person name="Treitli S.C."/>
            <person name="Pyrih J."/>
            <person name="Halakuc P."/>
            <person name="Pipaliya S.V."/>
            <person name="Vacek V."/>
            <person name="Brzon O."/>
            <person name="Soukal P."/>
            <person name="Eme L."/>
            <person name="Dacks J.B."/>
            <person name="Karnkowska A."/>
            <person name="Elias M."/>
            <person name="Hampl V."/>
        </authorList>
    </citation>
    <scope>NUCLEOTIDE SEQUENCE</scope>
    <source>
        <strain evidence="3">RCP-MX</strain>
    </source>
</reference>
<gene>
    <name evidence="3" type="ORF">PAPYR_4393</name>
</gene>
<evidence type="ECO:0000256" key="1">
    <source>
        <dbReference type="SAM" id="MobiDB-lite"/>
    </source>
</evidence>
<dbReference type="PANTHER" id="PTHR23308">
    <property type="entry name" value="NUCLEAR INHIBITOR OF PROTEIN PHOSPHATASE-1"/>
    <property type="match status" value="1"/>
</dbReference>
<dbReference type="SUPFAM" id="SSF49879">
    <property type="entry name" value="SMAD/FHA domain"/>
    <property type="match status" value="1"/>
</dbReference>
<dbReference type="InterPro" id="IPR050923">
    <property type="entry name" value="Cell_Proc_Reg/RNA_Proc"/>
</dbReference>
<feature type="domain" description="FHA" evidence="2">
    <location>
        <begin position="82"/>
        <end position="145"/>
    </location>
</feature>
<dbReference type="InterPro" id="IPR008984">
    <property type="entry name" value="SMAD_FHA_dom_sf"/>
</dbReference>
<keyword evidence="4" id="KW-1185">Reference proteome</keyword>
<comment type="caution">
    <text evidence="3">The sequence shown here is derived from an EMBL/GenBank/DDBJ whole genome shotgun (WGS) entry which is preliminary data.</text>
</comment>
<protein>
    <submittedName>
        <fullName evidence="3">Smad nuclear-interacting protein 1</fullName>
    </submittedName>
</protein>